<dbReference type="GO" id="GO:0047617">
    <property type="term" value="F:fatty acyl-CoA hydrolase activity"/>
    <property type="evidence" value="ECO:0007669"/>
    <property type="project" value="TreeGrafter"/>
</dbReference>
<organism evidence="3 4">
    <name type="scientific">Segatella oulorum</name>
    <dbReference type="NCBI Taxonomy" id="28136"/>
    <lineage>
        <taxon>Bacteria</taxon>
        <taxon>Pseudomonadati</taxon>
        <taxon>Bacteroidota</taxon>
        <taxon>Bacteroidia</taxon>
        <taxon>Bacteroidales</taxon>
        <taxon>Prevotellaceae</taxon>
        <taxon>Segatella</taxon>
    </lineage>
</organism>
<dbReference type="InterPro" id="IPR029069">
    <property type="entry name" value="HotDog_dom_sf"/>
</dbReference>
<dbReference type="CDD" id="cd00586">
    <property type="entry name" value="4HBT"/>
    <property type="match status" value="1"/>
</dbReference>
<protein>
    <submittedName>
        <fullName evidence="3">Acyl-CoA thioester hydrolase</fullName>
    </submittedName>
</protein>
<dbReference type="AlphaFoldDB" id="A0A1T4LYX1"/>
<dbReference type="GeneID" id="95425769"/>
<evidence type="ECO:0000313" key="4">
    <source>
        <dbReference type="Proteomes" id="UP000190065"/>
    </source>
</evidence>
<comment type="similarity">
    <text evidence="1">Belongs to the 4-hydroxybenzoyl-CoA thioesterase family.</text>
</comment>
<dbReference type="SUPFAM" id="SSF54637">
    <property type="entry name" value="Thioesterase/thiol ester dehydrase-isomerase"/>
    <property type="match status" value="1"/>
</dbReference>
<accession>A0A1T4LYX1</accession>
<keyword evidence="2 3" id="KW-0378">Hydrolase</keyword>
<dbReference type="RefSeq" id="WP_004380131.1">
    <property type="nucleotide sequence ID" value="NZ_CAJPPD010000059.1"/>
</dbReference>
<dbReference type="PANTHER" id="PTHR31793">
    <property type="entry name" value="4-HYDROXYBENZOYL-COA THIOESTERASE FAMILY MEMBER"/>
    <property type="match status" value="1"/>
</dbReference>
<evidence type="ECO:0000256" key="2">
    <source>
        <dbReference type="ARBA" id="ARBA00022801"/>
    </source>
</evidence>
<dbReference type="eggNOG" id="COG0824">
    <property type="taxonomic scope" value="Bacteria"/>
</dbReference>
<dbReference type="Pfam" id="PF13279">
    <property type="entry name" value="4HBT_2"/>
    <property type="match status" value="1"/>
</dbReference>
<dbReference type="Gene3D" id="3.10.129.10">
    <property type="entry name" value="Hotdog Thioesterase"/>
    <property type="match status" value="1"/>
</dbReference>
<proteinExistence type="inferred from homology"/>
<dbReference type="InterPro" id="IPR050563">
    <property type="entry name" value="4-hydroxybenzoyl-CoA_TE"/>
</dbReference>
<evidence type="ECO:0000256" key="1">
    <source>
        <dbReference type="ARBA" id="ARBA00005953"/>
    </source>
</evidence>
<name>A0A1T4LYX1_9BACT</name>
<evidence type="ECO:0000313" key="3">
    <source>
        <dbReference type="EMBL" id="SJZ59846.1"/>
    </source>
</evidence>
<gene>
    <name evidence="3" type="ORF">SAMN02745202_00562</name>
</gene>
<reference evidence="3 4" key="1">
    <citation type="submission" date="2017-02" db="EMBL/GenBank/DDBJ databases">
        <authorList>
            <person name="Peterson S.W."/>
        </authorList>
    </citation>
    <scope>NUCLEOTIDE SEQUENCE [LARGE SCALE GENOMIC DNA]</scope>
    <source>
        <strain evidence="3 4">ATCC 43324</strain>
    </source>
</reference>
<sequence>MEQITFHHSLPIQLRFTDADQFGHINNTAYFQYYDTAKIDYVRKVCNIPNERYAIFAAHVEADFLAQVYSTDQVEVQTAITAIGTKSFTLTQQLIDCQTKAVKCVGRTVMVAYDLLENHSIPMPEEWIEAICKYEGRDVRRKK</sequence>
<dbReference type="EMBL" id="FUXK01000005">
    <property type="protein sequence ID" value="SJZ59846.1"/>
    <property type="molecule type" value="Genomic_DNA"/>
</dbReference>
<dbReference type="PANTHER" id="PTHR31793:SF27">
    <property type="entry name" value="NOVEL THIOESTERASE SUPERFAMILY DOMAIN AND SAPOSIN A-TYPE DOMAIN CONTAINING PROTEIN (0610012H03RIK)"/>
    <property type="match status" value="1"/>
</dbReference>
<dbReference type="Proteomes" id="UP000190065">
    <property type="component" value="Unassembled WGS sequence"/>
</dbReference>
<dbReference type="STRING" id="28136.SAMN02745202_00562"/>